<dbReference type="PROSITE" id="PS51194">
    <property type="entry name" value="HELICASE_CTER"/>
    <property type="match status" value="1"/>
</dbReference>
<dbReference type="GO" id="GO:0009378">
    <property type="term" value="F:four-way junction helicase activity"/>
    <property type="evidence" value="ECO:0007669"/>
    <property type="project" value="TreeGrafter"/>
</dbReference>
<keyword evidence="4" id="KW-0238">DNA-binding</keyword>
<feature type="region of interest" description="Disordered" evidence="8">
    <location>
        <begin position="588"/>
        <end position="704"/>
    </location>
</feature>
<dbReference type="Gene3D" id="3.40.50.300">
    <property type="entry name" value="P-loop containing nucleotide triphosphate hydrolases"/>
    <property type="match status" value="2"/>
</dbReference>
<organism evidence="10 11">
    <name type="scientific">Mycena alexandri</name>
    <dbReference type="NCBI Taxonomy" id="1745969"/>
    <lineage>
        <taxon>Eukaryota</taxon>
        <taxon>Fungi</taxon>
        <taxon>Dikarya</taxon>
        <taxon>Basidiomycota</taxon>
        <taxon>Agaricomycotina</taxon>
        <taxon>Agaricomycetes</taxon>
        <taxon>Agaricomycetidae</taxon>
        <taxon>Agaricales</taxon>
        <taxon>Marasmiineae</taxon>
        <taxon>Mycenaceae</taxon>
        <taxon>Mycena</taxon>
    </lineage>
</organism>
<dbReference type="SMART" id="SM00490">
    <property type="entry name" value="HELICc"/>
    <property type="match status" value="1"/>
</dbReference>
<evidence type="ECO:0000256" key="8">
    <source>
        <dbReference type="SAM" id="MobiDB-lite"/>
    </source>
</evidence>
<comment type="similarity">
    <text evidence="1">Belongs to the helicase family. RecQ subfamily.</text>
</comment>
<dbReference type="SUPFAM" id="SSF52540">
    <property type="entry name" value="P-loop containing nucleoside triphosphate hydrolases"/>
    <property type="match status" value="1"/>
</dbReference>
<dbReference type="GO" id="GO:0000724">
    <property type="term" value="P:double-strand break repair via homologous recombination"/>
    <property type="evidence" value="ECO:0007669"/>
    <property type="project" value="TreeGrafter"/>
</dbReference>
<evidence type="ECO:0000256" key="7">
    <source>
        <dbReference type="ARBA" id="ARBA00034808"/>
    </source>
</evidence>
<dbReference type="EMBL" id="JARJCM010000472">
    <property type="protein sequence ID" value="KAJ7016697.1"/>
    <property type="molecule type" value="Genomic_DNA"/>
</dbReference>
<dbReference type="EC" id="5.6.2.4" evidence="7"/>
<dbReference type="Pfam" id="PF00271">
    <property type="entry name" value="Helicase_C"/>
    <property type="match status" value="1"/>
</dbReference>
<evidence type="ECO:0000313" key="10">
    <source>
        <dbReference type="EMBL" id="KAJ7016697.1"/>
    </source>
</evidence>
<dbReference type="AlphaFoldDB" id="A0AAD6RX97"/>
<dbReference type="Pfam" id="PF00270">
    <property type="entry name" value="DEAD"/>
    <property type="match status" value="1"/>
</dbReference>
<keyword evidence="2" id="KW-0547">Nucleotide-binding</keyword>
<keyword evidence="3" id="KW-0067">ATP-binding</keyword>
<reference evidence="10" key="1">
    <citation type="submission" date="2023-03" db="EMBL/GenBank/DDBJ databases">
        <title>Massive genome expansion in bonnet fungi (Mycena s.s.) driven by repeated elements and novel gene families across ecological guilds.</title>
        <authorList>
            <consortium name="Lawrence Berkeley National Laboratory"/>
            <person name="Harder C.B."/>
            <person name="Miyauchi S."/>
            <person name="Viragh M."/>
            <person name="Kuo A."/>
            <person name="Thoen E."/>
            <person name="Andreopoulos B."/>
            <person name="Lu D."/>
            <person name="Skrede I."/>
            <person name="Drula E."/>
            <person name="Henrissat B."/>
            <person name="Morin E."/>
            <person name="Kohler A."/>
            <person name="Barry K."/>
            <person name="LaButti K."/>
            <person name="Morin E."/>
            <person name="Salamov A."/>
            <person name="Lipzen A."/>
            <person name="Mereny Z."/>
            <person name="Hegedus B."/>
            <person name="Baldrian P."/>
            <person name="Stursova M."/>
            <person name="Weitz H."/>
            <person name="Taylor A."/>
            <person name="Grigoriev I.V."/>
            <person name="Nagy L.G."/>
            <person name="Martin F."/>
            <person name="Kauserud H."/>
        </authorList>
    </citation>
    <scope>NUCLEOTIDE SEQUENCE</scope>
    <source>
        <strain evidence="10">CBHHK200</strain>
    </source>
</reference>
<name>A0AAD6RX97_9AGAR</name>
<protein>
    <recommendedName>
        <fullName evidence="7">DNA 3'-5' helicase</fullName>
        <ecNumber evidence="7">5.6.2.4</ecNumber>
    </recommendedName>
</protein>
<dbReference type="InterPro" id="IPR011545">
    <property type="entry name" value="DEAD/DEAH_box_helicase_dom"/>
</dbReference>
<proteinExistence type="inferred from homology"/>
<evidence type="ECO:0000256" key="1">
    <source>
        <dbReference type="ARBA" id="ARBA00005446"/>
    </source>
</evidence>
<feature type="compositionally biased region" description="Acidic residues" evidence="8">
    <location>
        <begin position="609"/>
        <end position="640"/>
    </location>
</feature>
<dbReference type="InterPro" id="IPR001650">
    <property type="entry name" value="Helicase_C-like"/>
</dbReference>
<comment type="caution">
    <text evidence="10">The sequence shown here is derived from an EMBL/GenBank/DDBJ whole genome shotgun (WGS) entry which is preliminary data.</text>
</comment>
<dbReference type="GO" id="GO:0043138">
    <property type="term" value="F:3'-5' DNA helicase activity"/>
    <property type="evidence" value="ECO:0007669"/>
    <property type="project" value="UniProtKB-EC"/>
</dbReference>
<feature type="domain" description="Helicase C-terminal" evidence="9">
    <location>
        <begin position="234"/>
        <end position="393"/>
    </location>
</feature>
<accession>A0AAD6RX97</accession>
<dbReference type="InterPro" id="IPR027417">
    <property type="entry name" value="P-loop_NTPase"/>
</dbReference>
<evidence type="ECO:0000256" key="6">
    <source>
        <dbReference type="ARBA" id="ARBA00034617"/>
    </source>
</evidence>
<keyword evidence="11" id="KW-1185">Reference proteome</keyword>
<sequence length="704" mass="79510">MAPQIRWRSPQGRRTVAKIVQKEIPQWPNGLYPEQEDVVTRVLDGEDVFCCLTTGGGKSAMFAVPIIVLREMARNPDSYPNLPIRALPIGLVINSDQGISRKHTEIQECKTWNIICVDPEHLRDKAWRQITDFDTFRTNITFGCVDEAHLIDEWGAAFSALLFDTSVNSSAVVFPPLPPFSPSLPQVSPASRPTQICKSLGMSGDDFYLLQCSNERPNTQFIMEPLDHGLGGKEFPSLLRYLNSGRKAVVHVRRIDEVFRVFMYLFNSLPEGMDRLRRIKMYHSLRSFEANEEILRLLDEDPRCQVVIATIAIANGINIRSLLDSITLGFPESVNQAWQEKGRVGRDPNTIARGVILFQRSAQSDARKQLAVLQPLESPPAVPHINPQTGKSKRKKTVKPMEHNKALMLVEEHCYIALWSTIYQNPPLELSTRDCIIAKRRFPCSLCQARAKMKLTFPPSPLPPGLVLPPFHPPTTNQSPPLSADQKKLKLKKKERAEAETTLTVFGDNVRLTERKRSINQRRPRSSFFPSTILKLVLDNLLSIKSLDDLTNHVESWAFVSEHVASLHSAIVKLQRRFEAAREEARLAKNAKQRATRRRWSKKAKHEWDSDEESGEEEEEEEEVEPEPEADAEADDESSADEVNHHPPSSPVPPPAKRAKTALAEVTNRSRPMKKKPEKQETAAAVAATFRPAYKTSRRRAAGQ</sequence>
<dbReference type="GO" id="GO:0005694">
    <property type="term" value="C:chromosome"/>
    <property type="evidence" value="ECO:0007669"/>
    <property type="project" value="TreeGrafter"/>
</dbReference>
<keyword evidence="5" id="KW-0413">Isomerase</keyword>
<dbReference type="Proteomes" id="UP001218188">
    <property type="component" value="Unassembled WGS sequence"/>
</dbReference>
<dbReference type="PANTHER" id="PTHR13710">
    <property type="entry name" value="DNA HELICASE RECQ FAMILY MEMBER"/>
    <property type="match status" value="1"/>
</dbReference>
<dbReference type="GO" id="GO:0005737">
    <property type="term" value="C:cytoplasm"/>
    <property type="evidence" value="ECO:0007669"/>
    <property type="project" value="TreeGrafter"/>
</dbReference>
<evidence type="ECO:0000256" key="5">
    <source>
        <dbReference type="ARBA" id="ARBA00023235"/>
    </source>
</evidence>
<dbReference type="CDD" id="cd18785">
    <property type="entry name" value="SF2_C"/>
    <property type="match status" value="1"/>
</dbReference>
<dbReference type="PANTHER" id="PTHR13710:SF105">
    <property type="entry name" value="ATP-DEPENDENT DNA HELICASE Q1"/>
    <property type="match status" value="1"/>
</dbReference>
<feature type="compositionally biased region" description="Basic residues" evidence="8">
    <location>
        <begin position="589"/>
        <end position="605"/>
    </location>
</feature>
<gene>
    <name evidence="10" type="ORF">C8F04DRAFT_1244800</name>
</gene>
<comment type="catalytic activity">
    <reaction evidence="6">
        <text>Couples ATP hydrolysis with the unwinding of duplex DNA by translocating in the 3'-5' direction.</text>
        <dbReference type="EC" id="5.6.2.4"/>
    </reaction>
</comment>
<evidence type="ECO:0000259" key="9">
    <source>
        <dbReference type="PROSITE" id="PS51194"/>
    </source>
</evidence>
<evidence type="ECO:0000256" key="2">
    <source>
        <dbReference type="ARBA" id="ARBA00022741"/>
    </source>
</evidence>
<dbReference type="GO" id="GO:0005524">
    <property type="term" value="F:ATP binding"/>
    <property type="evidence" value="ECO:0007669"/>
    <property type="project" value="UniProtKB-KW"/>
</dbReference>
<evidence type="ECO:0000256" key="3">
    <source>
        <dbReference type="ARBA" id="ARBA00022840"/>
    </source>
</evidence>
<dbReference type="GO" id="GO:0003677">
    <property type="term" value="F:DNA binding"/>
    <property type="evidence" value="ECO:0007669"/>
    <property type="project" value="UniProtKB-KW"/>
</dbReference>
<evidence type="ECO:0000313" key="11">
    <source>
        <dbReference type="Proteomes" id="UP001218188"/>
    </source>
</evidence>
<evidence type="ECO:0000256" key="4">
    <source>
        <dbReference type="ARBA" id="ARBA00023125"/>
    </source>
</evidence>